<evidence type="ECO:0000256" key="2">
    <source>
        <dbReference type="ARBA" id="ARBA00023015"/>
    </source>
</evidence>
<evidence type="ECO:0000256" key="3">
    <source>
        <dbReference type="ARBA" id="ARBA00023082"/>
    </source>
</evidence>
<evidence type="ECO:0000256" key="6">
    <source>
        <dbReference type="SAM" id="MobiDB-lite"/>
    </source>
</evidence>
<proteinExistence type="inferred from homology"/>
<dbReference type="InterPro" id="IPR007627">
    <property type="entry name" value="RNA_pol_sigma70_r2"/>
</dbReference>
<keyword evidence="4" id="KW-0238">DNA-binding</keyword>
<sequence>MADLTRVITRGACSFAPAILTKEQKRGHGMSGAQSTPEQSRRGAPASALALPSEVRVGDDALNTLYREKHGQLLRFCRIRISNFADAEDLVQDAFVAVRRAYPDKSTDELRPLLFTTLRNLTLNYLKSGNTKRRQASVELLGGDDRLGCPRTATPETQLMDVQLLAIAEQAIAAMAPRRRDVLKLHRFEHLTYEEIAERLSVSRSTVKKDLADAIAEVAEALARRSGQGVYWLADRK</sequence>
<comment type="similarity">
    <text evidence="1">Belongs to the sigma-70 factor family. ECF subfamily.</text>
</comment>
<dbReference type="SUPFAM" id="SSF88946">
    <property type="entry name" value="Sigma2 domain of RNA polymerase sigma factors"/>
    <property type="match status" value="1"/>
</dbReference>
<dbReference type="EMBL" id="AWFG01000036">
    <property type="protein sequence ID" value="KCZ56922.1"/>
    <property type="molecule type" value="Genomic_DNA"/>
</dbReference>
<dbReference type="Gene3D" id="1.10.10.10">
    <property type="entry name" value="Winged helix-like DNA-binding domain superfamily/Winged helix DNA-binding domain"/>
    <property type="match status" value="1"/>
</dbReference>
<dbReference type="PANTHER" id="PTHR43133:SF8">
    <property type="entry name" value="RNA POLYMERASE SIGMA FACTOR HI_1459-RELATED"/>
    <property type="match status" value="1"/>
</dbReference>
<dbReference type="Gene3D" id="1.10.1740.10">
    <property type="match status" value="1"/>
</dbReference>
<dbReference type="InterPro" id="IPR036388">
    <property type="entry name" value="WH-like_DNA-bd_sf"/>
</dbReference>
<keyword evidence="5" id="KW-0804">Transcription</keyword>
<dbReference type="STRING" id="1280947.HY30_18000"/>
<dbReference type="Pfam" id="PF08281">
    <property type="entry name" value="Sigma70_r4_2"/>
    <property type="match status" value="1"/>
</dbReference>
<dbReference type="GO" id="GO:0006352">
    <property type="term" value="P:DNA-templated transcription initiation"/>
    <property type="evidence" value="ECO:0007669"/>
    <property type="project" value="InterPro"/>
</dbReference>
<evidence type="ECO:0000256" key="5">
    <source>
        <dbReference type="ARBA" id="ARBA00023163"/>
    </source>
</evidence>
<evidence type="ECO:0000259" key="7">
    <source>
        <dbReference type="Pfam" id="PF04542"/>
    </source>
</evidence>
<keyword evidence="3" id="KW-0731">Sigma factor</keyword>
<feature type="domain" description="RNA polymerase sigma-70 region 2" evidence="7">
    <location>
        <begin position="65"/>
        <end position="128"/>
    </location>
</feature>
<dbReference type="InterPro" id="IPR013249">
    <property type="entry name" value="RNA_pol_sigma70_r4_t2"/>
</dbReference>
<dbReference type="AlphaFoldDB" id="A0A062UF05"/>
<dbReference type="PATRIC" id="fig|1280947.3.peg.2451"/>
<dbReference type="GO" id="GO:0016987">
    <property type="term" value="F:sigma factor activity"/>
    <property type="evidence" value="ECO:0007669"/>
    <property type="project" value="UniProtKB-KW"/>
</dbReference>
<dbReference type="PANTHER" id="PTHR43133">
    <property type="entry name" value="RNA POLYMERASE ECF-TYPE SIGMA FACTO"/>
    <property type="match status" value="1"/>
</dbReference>
<dbReference type="InterPro" id="IPR014284">
    <property type="entry name" value="RNA_pol_sigma-70_dom"/>
</dbReference>
<dbReference type="OrthoDB" id="9794372at2"/>
<dbReference type="InterPro" id="IPR013324">
    <property type="entry name" value="RNA_pol_sigma_r3/r4-like"/>
</dbReference>
<evidence type="ECO:0000259" key="8">
    <source>
        <dbReference type="Pfam" id="PF08281"/>
    </source>
</evidence>
<dbReference type="Proteomes" id="UP000027190">
    <property type="component" value="Unassembled WGS sequence"/>
</dbReference>
<keyword evidence="10" id="KW-1185">Reference proteome</keyword>
<dbReference type="RefSeq" id="WP_051615429.1">
    <property type="nucleotide sequence ID" value="NZ_AWFG01000036.1"/>
</dbReference>
<dbReference type="eggNOG" id="COG1595">
    <property type="taxonomic scope" value="Bacteria"/>
</dbReference>
<comment type="caution">
    <text evidence="9">The sequence shown here is derived from an EMBL/GenBank/DDBJ whole genome shotgun (WGS) entry which is preliminary data.</text>
</comment>
<dbReference type="CDD" id="cd06171">
    <property type="entry name" value="Sigma70_r4"/>
    <property type="match status" value="1"/>
</dbReference>
<gene>
    <name evidence="9" type="ORF">HY30_18000</name>
</gene>
<dbReference type="NCBIfam" id="TIGR02937">
    <property type="entry name" value="sigma70-ECF"/>
    <property type="match status" value="1"/>
</dbReference>
<evidence type="ECO:0000313" key="9">
    <source>
        <dbReference type="EMBL" id="KCZ56922.1"/>
    </source>
</evidence>
<evidence type="ECO:0000256" key="1">
    <source>
        <dbReference type="ARBA" id="ARBA00010641"/>
    </source>
</evidence>
<evidence type="ECO:0000313" key="10">
    <source>
        <dbReference type="Proteomes" id="UP000027190"/>
    </source>
</evidence>
<dbReference type="InterPro" id="IPR013325">
    <property type="entry name" value="RNA_pol_sigma_r2"/>
</dbReference>
<dbReference type="Pfam" id="PF04542">
    <property type="entry name" value="Sigma70_r2"/>
    <property type="match status" value="1"/>
</dbReference>
<evidence type="ECO:0000256" key="4">
    <source>
        <dbReference type="ARBA" id="ARBA00023125"/>
    </source>
</evidence>
<keyword evidence="2" id="KW-0805">Transcription regulation</keyword>
<accession>A0A062UF05</accession>
<dbReference type="SUPFAM" id="SSF88659">
    <property type="entry name" value="Sigma3 and sigma4 domains of RNA polymerase sigma factors"/>
    <property type="match status" value="1"/>
</dbReference>
<name>A0A062UF05_9PROT</name>
<organism evidence="9 10">
    <name type="scientific">Hyphomonas chukchiensis</name>
    <dbReference type="NCBI Taxonomy" id="1280947"/>
    <lineage>
        <taxon>Bacteria</taxon>
        <taxon>Pseudomonadati</taxon>
        <taxon>Pseudomonadota</taxon>
        <taxon>Alphaproteobacteria</taxon>
        <taxon>Hyphomonadales</taxon>
        <taxon>Hyphomonadaceae</taxon>
        <taxon>Hyphomonas</taxon>
    </lineage>
</organism>
<feature type="region of interest" description="Disordered" evidence="6">
    <location>
        <begin position="24"/>
        <end position="50"/>
    </location>
</feature>
<dbReference type="GO" id="GO:0003677">
    <property type="term" value="F:DNA binding"/>
    <property type="evidence" value="ECO:0007669"/>
    <property type="project" value="UniProtKB-KW"/>
</dbReference>
<protein>
    <submittedName>
        <fullName evidence="9">Uncharacterized protein</fullName>
    </submittedName>
</protein>
<dbReference type="InterPro" id="IPR039425">
    <property type="entry name" value="RNA_pol_sigma-70-like"/>
</dbReference>
<feature type="domain" description="RNA polymerase sigma factor 70 region 4 type 2" evidence="8">
    <location>
        <begin position="168"/>
        <end position="215"/>
    </location>
</feature>
<reference evidence="9 10" key="1">
    <citation type="journal article" date="2014" name="Antonie Van Leeuwenhoek">
        <title>Hyphomonas beringensis sp. nov. and Hyphomonas chukchiensis sp. nov., isolated from surface seawater of the Bering Sea and Chukchi Sea.</title>
        <authorList>
            <person name="Li C."/>
            <person name="Lai Q."/>
            <person name="Li G."/>
            <person name="Dong C."/>
            <person name="Wang J."/>
            <person name="Liao Y."/>
            <person name="Shao Z."/>
        </authorList>
    </citation>
    <scope>NUCLEOTIDE SEQUENCE [LARGE SCALE GENOMIC DNA]</scope>
    <source>
        <strain evidence="9 10">BH-BN04-4</strain>
    </source>
</reference>